<evidence type="ECO:0000256" key="1">
    <source>
        <dbReference type="ARBA" id="ARBA00004141"/>
    </source>
</evidence>
<dbReference type="HOGENOM" id="CLU_142057_0_0_0"/>
<evidence type="ECO:0000256" key="4">
    <source>
        <dbReference type="ARBA" id="ARBA00023136"/>
    </source>
</evidence>
<name>E8UXW8_TERSS</name>
<evidence type="ECO:0000313" key="7">
    <source>
        <dbReference type="Proteomes" id="UP000006844"/>
    </source>
</evidence>
<feature type="transmembrane region" description="Helical" evidence="5">
    <location>
        <begin position="101"/>
        <end position="120"/>
    </location>
</feature>
<keyword evidence="4 5" id="KW-0472">Membrane</keyword>
<evidence type="ECO:0000256" key="3">
    <source>
        <dbReference type="ARBA" id="ARBA00022989"/>
    </source>
</evidence>
<sequence length="137" mass="15347">MKTLKTLKITYWASTGLFCCVFLFTGTSYLLHTQIMDTKFREIGFPLYIMSLIGILKIAGAITLLVPKYPSLKEWAYAGFVFDFVGAAWCHFAVQGFGQGVRLVIPITVVSISYFTYYWLNDQPGLSAPVAEEHSAL</sequence>
<proteinExistence type="predicted"/>
<organism evidence="6 7">
    <name type="scientific">Terriglobus saanensis (strain ATCC BAA-1853 / DSM 23119 / SP1PR4)</name>
    <dbReference type="NCBI Taxonomy" id="401053"/>
    <lineage>
        <taxon>Bacteria</taxon>
        <taxon>Pseudomonadati</taxon>
        <taxon>Acidobacteriota</taxon>
        <taxon>Terriglobia</taxon>
        <taxon>Terriglobales</taxon>
        <taxon>Acidobacteriaceae</taxon>
        <taxon>Terriglobus</taxon>
    </lineage>
</organism>
<protein>
    <recommendedName>
        <fullName evidence="8">DoxX family protein</fullName>
    </recommendedName>
</protein>
<comment type="subcellular location">
    <subcellularLocation>
        <location evidence="1">Membrane</location>
        <topology evidence="1">Multi-pass membrane protein</topology>
    </subcellularLocation>
</comment>
<keyword evidence="2 5" id="KW-0812">Transmembrane</keyword>
<feature type="transmembrane region" description="Helical" evidence="5">
    <location>
        <begin position="75"/>
        <end position="94"/>
    </location>
</feature>
<feature type="transmembrane region" description="Helical" evidence="5">
    <location>
        <begin position="12"/>
        <end position="31"/>
    </location>
</feature>
<dbReference type="InterPro" id="IPR016944">
    <property type="entry name" value="UCP030066"/>
</dbReference>
<dbReference type="PIRSF" id="PIRSF030066">
    <property type="entry name" value="UCP030066"/>
    <property type="match status" value="1"/>
</dbReference>
<dbReference type="EMBL" id="CP002467">
    <property type="protein sequence ID" value="ADV83134.1"/>
    <property type="molecule type" value="Genomic_DNA"/>
</dbReference>
<dbReference type="Proteomes" id="UP000006844">
    <property type="component" value="Chromosome"/>
</dbReference>
<keyword evidence="3 5" id="KW-1133">Transmembrane helix</keyword>
<dbReference type="InterPro" id="IPR032808">
    <property type="entry name" value="DoxX"/>
</dbReference>
<dbReference type="GO" id="GO:0016020">
    <property type="term" value="C:membrane"/>
    <property type="evidence" value="ECO:0007669"/>
    <property type="project" value="UniProtKB-SubCell"/>
</dbReference>
<feature type="transmembrane region" description="Helical" evidence="5">
    <location>
        <begin position="43"/>
        <end position="63"/>
    </location>
</feature>
<dbReference type="eggNOG" id="ENOG5030YEX">
    <property type="taxonomic scope" value="Bacteria"/>
</dbReference>
<evidence type="ECO:0000256" key="5">
    <source>
        <dbReference type="SAM" id="Phobius"/>
    </source>
</evidence>
<reference evidence="6 7" key="1">
    <citation type="journal article" date="2012" name="Stand. Genomic Sci.">
        <title>Complete genome sequence of Terriglobus saanensis type strain SP1PR4(T), an Acidobacteria from tundra soil.</title>
        <authorList>
            <person name="Rawat S.R."/>
            <person name="Mannisto M.K."/>
            <person name="Starovoytov V."/>
            <person name="Goodwin L."/>
            <person name="Nolan M."/>
            <person name="Hauser L."/>
            <person name="Land M."/>
            <person name="Davenport K.W."/>
            <person name="Woyke T."/>
            <person name="Haggblom M.M."/>
        </authorList>
    </citation>
    <scope>NUCLEOTIDE SEQUENCE</scope>
    <source>
        <strain evidence="7">ATCC BAA-1853 / DSM 23119 / SP1PR4</strain>
    </source>
</reference>
<dbReference type="AlphaFoldDB" id="E8UXW8"/>
<accession>E8UXW8</accession>
<dbReference type="RefSeq" id="WP_013568867.1">
    <property type="nucleotide sequence ID" value="NC_014963.1"/>
</dbReference>
<gene>
    <name evidence="6" type="ordered locus">AciPR4_2353</name>
</gene>
<evidence type="ECO:0008006" key="8">
    <source>
        <dbReference type="Google" id="ProtNLM"/>
    </source>
</evidence>
<dbReference type="Pfam" id="PF13564">
    <property type="entry name" value="DoxX_2"/>
    <property type="match status" value="1"/>
</dbReference>
<evidence type="ECO:0000256" key="2">
    <source>
        <dbReference type="ARBA" id="ARBA00022692"/>
    </source>
</evidence>
<evidence type="ECO:0000313" key="6">
    <source>
        <dbReference type="EMBL" id="ADV83134.1"/>
    </source>
</evidence>
<dbReference type="STRING" id="401053.AciPR4_2353"/>
<keyword evidence="7" id="KW-1185">Reference proteome</keyword>
<dbReference type="KEGG" id="tsa:AciPR4_2353"/>